<reference evidence="13" key="2">
    <citation type="submission" date="2021-03" db="UniProtKB">
        <authorList>
            <consortium name="EnsemblPlants"/>
        </authorList>
    </citation>
    <scope>IDENTIFICATION</scope>
</reference>
<feature type="domain" description="Amino acid transporter transmembrane" evidence="12">
    <location>
        <begin position="100"/>
        <end position="512"/>
    </location>
</feature>
<evidence type="ECO:0000256" key="8">
    <source>
        <dbReference type="ARBA" id="ARBA00023136"/>
    </source>
</evidence>
<organism evidence="13 14">
    <name type="scientific">Cannabis sativa</name>
    <name type="common">Hemp</name>
    <name type="synonym">Marijuana</name>
    <dbReference type="NCBI Taxonomy" id="3483"/>
    <lineage>
        <taxon>Eukaryota</taxon>
        <taxon>Viridiplantae</taxon>
        <taxon>Streptophyta</taxon>
        <taxon>Embryophyta</taxon>
        <taxon>Tracheophyta</taxon>
        <taxon>Spermatophyta</taxon>
        <taxon>Magnoliopsida</taxon>
        <taxon>eudicotyledons</taxon>
        <taxon>Gunneridae</taxon>
        <taxon>Pentapetalae</taxon>
        <taxon>rosids</taxon>
        <taxon>fabids</taxon>
        <taxon>Rosales</taxon>
        <taxon>Cannabaceae</taxon>
        <taxon>Cannabis</taxon>
    </lineage>
</organism>
<sequence>MGEIVGKSNSNNSIISVADSMGEQQFRTTSSLKTFSRKSFDSFRIHSFDEENPTIIDGISFSSAAEAAAAVSGKWPGNNNNNKEELNPQDSWLPITESRHGSIYSSVFHVLTSGIGFQAMLLPLAFASLGWVWGIVCLSLAFVWQLYTIWVLVNLHESDSGLRYSRFLHLSIAAFGPKAGKIMSIFPVMYLSGGTCAMMIITGGGTLKLFFQNICGDGPGLSCKAQSVSGVEWFLVFTCMAILLAQLPNLNSLTIISFVGAVTAIVYCTILWALPLGMDRPNEISYDPLPTNSKMDKYGDVLNGIGIIILAFRGHNVILEIQATLPSTPKNSSTKTMWKGIKIAYLQIAMILFPMAIAGFWAYGDKITFNGGMIKALSQFHGQDLSKFVIGLIYLLIIINCLCTFQVYSMIVFDNLEFRYTSIKKQPCTRLLRTVFRLCFGGLVFFISVAFPFLGSLAPLIGGLTMPLTYSYPCFMWISMKKPLPNRPMWLFNMVLGCLGLILSVFLVVAAIYNLVDNGLNANFFRP</sequence>
<evidence type="ECO:0000256" key="1">
    <source>
        <dbReference type="ARBA" id="ARBA00004127"/>
    </source>
</evidence>
<keyword evidence="5" id="KW-0769">Symport</keyword>
<evidence type="ECO:0000313" key="13">
    <source>
        <dbReference type="EnsemblPlants" id="cds.evm.model.01.807"/>
    </source>
</evidence>
<feature type="transmembrane region" description="Helical" evidence="11">
    <location>
        <begin position="343"/>
        <end position="363"/>
    </location>
</feature>
<comment type="function">
    <text evidence="10">Carrier protein involved in proton-driven auxin influx. Mediates the formation of auxin gradient from developing leaves (site of auxin biosynthesis) to tips by contributing to the loading of auxin in vascular tissues and facilitating acropetal (base to tip) auxin transport within inner tissues of the root apex, and basipetal (tip to base) auxin transport within outer tissues of the root apex. May be involved in lateral roots and nodules formation.</text>
</comment>
<evidence type="ECO:0000256" key="2">
    <source>
        <dbReference type="ARBA" id="ARBA00005590"/>
    </source>
</evidence>
<evidence type="ECO:0000313" key="14">
    <source>
        <dbReference type="Proteomes" id="UP000596661"/>
    </source>
</evidence>
<dbReference type="Pfam" id="PF01490">
    <property type="entry name" value="Aa_trans"/>
    <property type="match status" value="1"/>
</dbReference>
<keyword evidence="14" id="KW-1185">Reference proteome</keyword>
<feature type="transmembrane region" description="Helical" evidence="11">
    <location>
        <begin position="460"/>
        <end position="478"/>
    </location>
</feature>
<dbReference type="OMA" id="YGMVIFD"/>
<dbReference type="OrthoDB" id="40134at2759"/>
<keyword evidence="3" id="KW-0813">Transport</keyword>
<dbReference type="EMBL" id="UZAU01000018">
    <property type="status" value="NOT_ANNOTATED_CDS"/>
    <property type="molecule type" value="Genomic_DNA"/>
</dbReference>
<feature type="transmembrane region" description="Helical" evidence="11">
    <location>
        <begin position="253"/>
        <end position="274"/>
    </location>
</feature>
<evidence type="ECO:0000256" key="9">
    <source>
        <dbReference type="ARBA" id="ARBA00023294"/>
    </source>
</evidence>
<keyword evidence="7 11" id="KW-1133">Transmembrane helix</keyword>
<evidence type="ECO:0000256" key="11">
    <source>
        <dbReference type="SAM" id="Phobius"/>
    </source>
</evidence>
<feature type="transmembrane region" description="Helical" evidence="11">
    <location>
        <begin position="192"/>
        <end position="211"/>
    </location>
</feature>
<reference evidence="13" key="1">
    <citation type="submission" date="2018-11" db="EMBL/GenBank/DDBJ databases">
        <authorList>
            <person name="Grassa J C."/>
        </authorList>
    </citation>
    <scope>NUCLEOTIDE SEQUENCE [LARGE SCALE GENOMIC DNA]</scope>
</reference>
<comment type="similarity">
    <text evidence="2">Belongs to the amino acid/polyamine transporter 2 family. Amino acid/auxin permease (AAAP) (TC 2.A.18.1) subfamily.</text>
</comment>
<dbReference type="AlphaFoldDB" id="A0A803NQX1"/>
<keyword evidence="6" id="KW-0029">Amino-acid transport</keyword>
<keyword evidence="4 11" id="KW-0812">Transmembrane</keyword>
<dbReference type="Proteomes" id="UP000596661">
    <property type="component" value="Chromosome 1"/>
</dbReference>
<evidence type="ECO:0000256" key="6">
    <source>
        <dbReference type="ARBA" id="ARBA00022970"/>
    </source>
</evidence>
<dbReference type="EnsemblPlants" id="evm.model.01.807">
    <property type="protein sequence ID" value="cds.evm.model.01.807"/>
    <property type="gene ID" value="evm.TU.01.807"/>
</dbReference>
<dbReference type="InterPro" id="IPR013057">
    <property type="entry name" value="AA_transpt_TM"/>
</dbReference>
<feature type="transmembrane region" description="Helical" evidence="11">
    <location>
        <begin position="132"/>
        <end position="155"/>
    </location>
</feature>
<dbReference type="PANTHER" id="PTHR48017">
    <property type="entry name" value="OS05G0424000 PROTEIN-RELATED"/>
    <property type="match status" value="1"/>
</dbReference>
<evidence type="ECO:0000256" key="5">
    <source>
        <dbReference type="ARBA" id="ARBA00022847"/>
    </source>
</evidence>
<protein>
    <recommendedName>
        <fullName evidence="12">Amino acid transporter transmembrane domain-containing protein</fullName>
    </recommendedName>
</protein>
<name>A0A803NQX1_CANSA</name>
<dbReference type="GO" id="GO:0006865">
    <property type="term" value="P:amino acid transport"/>
    <property type="evidence" value="ECO:0007669"/>
    <property type="project" value="UniProtKB-KW"/>
</dbReference>
<feature type="transmembrane region" description="Helical" evidence="11">
    <location>
        <begin position="231"/>
        <end position="247"/>
    </location>
</feature>
<evidence type="ECO:0000259" key="12">
    <source>
        <dbReference type="Pfam" id="PF01490"/>
    </source>
</evidence>
<evidence type="ECO:0000256" key="10">
    <source>
        <dbReference type="ARBA" id="ARBA00045588"/>
    </source>
</evidence>
<feature type="transmembrane region" description="Helical" evidence="11">
    <location>
        <begin position="434"/>
        <end position="454"/>
    </location>
</feature>
<proteinExistence type="inferred from homology"/>
<feature type="transmembrane region" description="Helical" evidence="11">
    <location>
        <begin position="490"/>
        <end position="516"/>
    </location>
</feature>
<evidence type="ECO:0000256" key="7">
    <source>
        <dbReference type="ARBA" id="ARBA00022989"/>
    </source>
</evidence>
<evidence type="ECO:0000256" key="3">
    <source>
        <dbReference type="ARBA" id="ARBA00022448"/>
    </source>
</evidence>
<dbReference type="GO" id="GO:0009734">
    <property type="term" value="P:auxin-activated signaling pathway"/>
    <property type="evidence" value="ECO:0007669"/>
    <property type="project" value="UniProtKB-KW"/>
</dbReference>
<keyword evidence="8 11" id="KW-0472">Membrane</keyword>
<dbReference type="GO" id="GO:0012505">
    <property type="term" value="C:endomembrane system"/>
    <property type="evidence" value="ECO:0007669"/>
    <property type="project" value="UniProtKB-SubCell"/>
</dbReference>
<dbReference type="GO" id="GO:0015293">
    <property type="term" value="F:symporter activity"/>
    <property type="evidence" value="ECO:0007669"/>
    <property type="project" value="UniProtKB-KW"/>
</dbReference>
<evidence type="ECO:0000256" key="4">
    <source>
        <dbReference type="ARBA" id="ARBA00022692"/>
    </source>
</evidence>
<feature type="transmembrane region" description="Helical" evidence="11">
    <location>
        <begin position="388"/>
        <end position="413"/>
    </location>
</feature>
<accession>A0A803NQX1</accession>
<dbReference type="Gramene" id="evm.model.01.807">
    <property type="protein sequence ID" value="cds.evm.model.01.807"/>
    <property type="gene ID" value="evm.TU.01.807"/>
</dbReference>
<keyword evidence="9" id="KW-0927">Auxin signaling pathway</keyword>
<comment type="subcellular location">
    <subcellularLocation>
        <location evidence="1">Endomembrane system</location>
        <topology evidence="1">Multi-pass membrane protein</topology>
    </subcellularLocation>
</comment>